<organism evidence="4 5">
    <name type="scientific">Beggiatoa leptomitoformis</name>
    <dbReference type="NCBI Taxonomy" id="288004"/>
    <lineage>
        <taxon>Bacteria</taxon>
        <taxon>Pseudomonadati</taxon>
        <taxon>Pseudomonadota</taxon>
        <taxon>Gammaproteobacteria</taxon>
        <taxon>Thiotrichales</taxon>
        <taxon>Thiotrichaceae</taxon>
        <taxon>Beggiatoa</taxon>
    </lineage>
</organism>
<keyword evidence="5" id="KW-1185">Reference proteome</keyword>
<feature type="compositionally biased region" description="Basic and acidic residues" evidence="1">
    <location>
        <begin position="47"/>
        <end position="60"/>
    </location>
</feature>
<dbReference type="PROSITE" id="PS00018">
    <property type="entry name" value="EF_HAND_1"/>
    <property type="match status" value="2"/>
</dbReference>
<dbReference type="CDD" id="cd00051">
    <property type="entry name" value="EFh"/>
    <property type="match status" value="1"/>
</dbReference>
<dbReference type="KEGG" id="blep:AL038_11805"/>
<dbReference type="Proteomes" id="UP000234271">
    <property type="component" value="Chromosome"/>
</dbReference>
<dbReference type="AlphaFoldDB" id="A0A2N9YFT6"/>
<evidence type="ECO:0000256" key="2">
    <source>
        <dbReference type="SAM" id="SignalP"/>
    </source>
</evidence>
<feature type="domain" description="EF-hand" evidence="3">
    <location>
        <begin position="73"/>
        <end position="108"/>
    </location>
</feature>
<dbReference type="InterPro" id="IPR011992">
    <property type="entry name" value="EF-hand-dom_pair"/>
</dbReference>
<proteinExistence type="predicted"/>
<feature type="region of interest" description="Disordered" evidence="1">
    <location>
        <begin position="47"/>
        <end position="75"/>
    </location>
</feature>
<evidence type="ECO:0000313" key="5">
    <source>
        <dbReference type="Proteomes" id="UP000234271"/>
    </source>
</evidence>
<sequence length="108" mass="12000">MKRTILSAVAVMTVLTANVAFAGDRPERTPPSPEKIKEMKTAMFKKIDSNSDGSISKEELEAAPIPKHADEQKVEKRREMAFEKLDTNSDGSISLEEFLAAEHPKKPM</sequence>
<protein>
    <recommendedName>
        <fullName evidence="3">EF-hand domain-containing protein</fullName>
    </recommendedName>
</protein>
<dbReference type="InterPro" id="IPR018247">
    <property type="entry name" value="EF_Hand_1_Ca_BS"/>
</dbReference>
<evidence type="ECO:0000256" key="1">
    <source>
        <dbReference type="SAM" id="MobiDB-lite"/>
    </source>
</evidence>
<gene>
    <name evidence="4" type="ORF">BLE401_12465</name>
</gene>
<dbReference type="SUPFAM" id="SSF47473">
    <property type="entry name" value="EF-hand"/>
    <property type="match status" value="1"/>
</dbReference>
<name>A0A2N9YFT6_9GAMM</name>
<keyword evidence="2" id="KW-0732">Signal</keyword>
<dbReference type="RefSeq" id="WP_062153083.1">
    <property type="nucleotide sequence ID" value="NZ_CP012373.2"/>
</dbReference>
<dbReference type="PROSITE" id="PS50222">
    <property type="entry name" value="EF_HAND_2"/>
    <property type="match status" value="2"/>
</dbReference>
<dbReference type="OrthoDB" id="5703633at2"/>
<evidence type="ECO:0000313" key="4">
    <source>
        <dbReference type="EMBL" id="AUI69421.1"/>
    </source>
</evidence>
<dbReference type="Pfam" id="PF13499">
    <property type="entry name" value="EF-hand_7"/>
    <property type="match status" value="1"/>
</dbReference>
<dbReference type="InterPro" id="IPR002048">
    <property type="entry name" value="EF_hand_dom"/>
</dbReference>
<dbReference type="GO" id="GO:0005509">
    <property type="term" value="F:calcium ion binding"/>
    <property type="evidence" value="ECO:0007669"/>
    <property type="project" value="InterPro"/>
</dbReference>
<feature type="chain" id="PRO_5014763987" description="EF-hand domain-containing protein" evidence="2">
    <location>
        <begin position="23"/>
        <end position="108"/>
    </location>
</feature>
<evidence type="ECO:0000259" key="3">
    <source>
        <dbReference type="PROSITE" id="PS50222"/>
    </source>
</evidence>
<reference evidence="5" key="1">
    <citation type="submission" date="2016-12" db="EMBL/GenBank/DDBJ databases">
        <title>Complete Genome Sequence of Beggiatoa leptomitiformis D-401.</title>
        <authorList>
            <person name="Fomenkov A."/>
            <person name="Vincze T."/>
            <person name="Grabovich M."/>
            <person name="Anton B.P."/>
            <person name="Dubinina G."/>
            <person name="Orlova M."/>
            <person name="Belousova E."/>
            <person name="Roberts R.J."/>
        </authorList>
    </citation>
    <scope>NUCLEOTIDE SEQUENCE [LARGE SCALE GENOMIC DNA]</scope>
    <source>
        <strain evidence="5">D-401</strain>
    </source>
</reference>
<accession>A0A2N9YFT6</accession>
<feature type="domain" description="EF-hand" evidence="3">
    <location>
        <begin position="35"/>
        <end position="70"/>
    </location>
</feature>
<dbReference type="Gene3D" id="1.10.238.10">
    <property type="entry name" value="EF-hand"/>
    <property type="match status" value="2"/>
</dbReference>
<dbReference type="STRING" id="288004.AL038_11805"/>
<feature type="signal peptide" evidence="2">
    <location>
        <begin position="1"/>
        <end position="22"/>
    </location>
</feature>
<dbReference type="EMBL" id="CP018889">
    <property type="protein sequence ID" value="AUI69421.1"/>
    <property type="molecule type" value="Genomic_DNA"/>
</dbReference>